<dbReference type="SUPFAM" id="SSF51182">
    <property type="entry name" value="RmlC-like cupins"/>
    <property type="match status" value="1"/>
</dbReference>
<dbReference type="InterPro" id="IPR010982">
    <property type="entry name" value="Lambda_DNA-bd_dom_sf"/>
</dbReference>
<dbReference type="GO" id="GO:0003677">
    <property type="term" value="F:DNA binding"/>
    <property type="evidence" value="ECO:0007669"/>
    <property type="project" value="UniProtKB-KW"/>
</dbReference>
<feature type="domain" description="HTH cro/C1-type" evidence="2">
    <location>
        <begin position="10"/>
        <end position="64"/>
    </location>
</feature>
<evidence type="ECO:0000259" key="2">
    <source>
        <dbReference type="PROSITE" id="PS50943"/>
    </source>
</evidence>
<dbReference type="Proteomes" id="UP000593594">
    <property type="component" value="Chromosome"/>
</dbReference>
<accession>A0A7S8HDU1</accession>
<dbReference type="InterPro" id="IPR001387">
    <property type="entry name" value="Cro/C1-type_HTH"/>
</dbReference>
<dbReference type="SMART" id="SM00530">
    <property type="entry name" value="HTH_XRE"/>
    <property type="match status" value="1"/>
</dbReference>
<sequence length="206" mass="22534">MSGSSLGKRLRHLRTSLGKSLEQVAANVGSTKGHLSKVERDVAAPSIALLTRLASEYGVPPGEIVNAIGVPEPISLVRADDRLSVARDGAGRGYSYEAIAYRKSDRRIEAYVIEMKPHLEIEERFRHPGQELFYVLEGEVNFLFGDRTYRLSPGDCLYFDAMVEHRGDAFGDAPARALAIIVPEGGQAVAEALLQSVKQETQGRKP</sequence>
<dbReference type="PANTHER" id="PTHR46797">
    <property type="entry name" value="HTH-TYPE TRANSCRIPTIONAL REGULATOR"/>
    <property type="match status" value="1"/>
</dbReference>
<organism evidence="3 4">
    <name type="scientific">Kaustia mangrovi</name>
    <dbReference type="NCBI Taxonomy" id="2593653"/>
    <lineage>
        <taxon>Bacteria</taxon>
        <taxon>Pseudomonadati</taxon>
        <taxon>Pseudomonadota</taxon>
        <taxon>Alphaproteobacteria</taxon>
        <taxon>Hyphomicrobiales</taxon>
        <taxon>Parvibaculaceae</taxon>
        <taxon>Kaustia</taxon>
    </lineage>
</organism>
<name>A0A7S8HDU1_9HYPH</name>
<dbReference type="GO" id="GO:0005829">
    <property type="term" value="C:cytosol"/>
    <property type="evidence" value="ECO:0007669"/>
    <property type="project" value="TreeGrafter"/>
</dbReference>
<evidence type="ECO:0000313" key="4">
    <source>
        <dbReference type="Proteomes" id="UP000593594"/>
    </source>
</evidence>
<dbReference type="SUPFAM" id="SSF47413">
    <property type="entry name" value="lambda repressor-like DNA-binding domains"/>
    <property type="match status" value="1"/>
</dbReference>
<reference evidence="3 4" key="1">
    <citation type="submission" date="2020-06" db="EMBL/GenBank/DDBJ databases">
        <title>Genome sequence of 2 isolates from Red Sea Mangroves.</title>
        <authorList>
            <person name="Sefrji F."/>
            <person name="Michoud G."/>
            <person name="Merlino G."/>
            <person name="Daffonchio D."/>
        </authorList>
    </citation>
    <scope>NUCLEOTIDE SEQUENCE [LARGE SCALE GENOMIC DNA]</scope>
    <source>
        <strain evidence="3 4">R1DC25</strain>
    </source>
</reference>
<proteinExistence type="predicted"/>
<dbReference type="Gene3D" id="2.60.120.10">
    <property type="entry name" value="Jelly Rolls"/>
    <property type="match status" value="1"/>
</dbReference>
<protein>
    <submittedName>
        <fullName evidence="3">Cupin domain-containing protein</fullName>
    </submittedName>
</protein>
<dbReference type="PROSITE" id="PS50943">
    <property type="entry name" value="HTH_CROC1"/>
    <property type="match status" value="1"/>
</dbReference>
<dbReference type="PANTHER" id="PTHR46797:SF1">
    <property type="entry name" value="METHYLPHOSPHONATE SYNTHASE"/>
    <property type="match status" value="1"/>
</dbReference>
<dbReference type="InterPro" id="IPR011051">
    <property type="entry name" value="RmlC_Cupin_sf"/>
</dbReference>
<dbReference type="InterPro" id="IPR050807">
    <property type="entry name" value="TransReg_Diox_bact_type"/>
</dbReference>
<dbReference type="GO" id="GO:0003700">
    <property type="term" value="F:DNA-binding transcription factor activity"/>
    <property type="evidence" value="ECO:0007669"/>
    <property type="project" value="TreeGrafter"/>
</dbReference>
<gene>
    <name evidence="3" type="ORF">HW532_19360</name>
</gene>
<evidence type="ECO:0000256" key="1">
    <source>
        <dbReference type="ARBA" id="ARBA00023125"/>
    </source>
</evidence>
<dbReference type="CDD" id="cd02209">
    <property type="entry name" value="cupin_XRE_C"/>
    <property type="match status" value="1"/>
</dbReference>
<dbReference type="InterPro" id="IPR014710">
    <property type="entry name" value="RmlC-like_jellyroll"/>
</dbReference>
<dbReference type="AlphaFoldDB" id="A0A7S8HDU1"/>
<dbReference type="CDD" id="cd00093">
    <property type="entry name" value="HTH_XRE"/>
    <property type="match status" value="1"/>
</dbReference>
<dbReference type="Gene3D" id="1.10.260.40">
    <property type="entry name" value="lambda repressor-like DNA-binding domains"/>
    <property type="match status" value="1"/>
</dbReference>
<dbReference type="InterPro" id="IPR013096">
    <property type="entry name" value="Cupin_2"/>
</dbReference>
<dbReference type="EMBL" id="CP058214">
    <property type="protein sequence ID" value="QPC44668.1"/>
    <property type="molecule type" value="Genomic_DNA"/>
</dbReference>
<dbReference type="Pfam" id="PF01381">
    <property type="entry name" value="HTH_3"/>
    <property type="match status" value="1"/>
</dbReference>
<keyword evidence="1" id="KW-0238">DNA-binding</keyword>
<dbReference type="KEGG" id="kmn:HW532_19360"/>
<dbReference type="RefSeq" id="WP_213162037.1">
    <property type="nucleotide sequence ID" value="NZ_CP058214.1"/>
</dbReference>
<keyword evidence="4" id="KW-1185">Reference proteome</keyword>
<evidence type="ECO:0000313" key="3">
    <source>
        <dbReference type="EMBL" id="QPC44668.1"/>
    </source>
</evidence>
<dbReference type="Pfam" id="PF07883">
    <property type="entry name" value="Cupin_2"/>
    <property type="match status" value="1"/>
</dbReference>